<dbReference type="GO" id="GO:0008654">
    <property type="term" value="P:phospholipid biosynthetic process"/>
    <property type="evidence" value="ECO:0007669"/>
    <property type="project" value="UniProtKB-KW"/>
</dbReference>
<evidence type="ECO:0000256" key="7">
    <source>
        <dbReference type="ARBA" id="ARBA00023209"/>
    </source>
</evidence>
<keyword evidence="11" id="KW-1133">Transmembrane helix</keyword>
<keyword evidence="8" id="KW-0456">Lyase</keyword>
<organism evidence="12">
    <name type="scientific">marine sediment metagenome</name>
    <dbReference type="NCBI Taxonomy" id="412755"/>
    <lineage>
        <taxon>unclassified sequences</taxon>
        <taxon>metagenomes</taxon>
        <taxon>ecological metagenomes</taxon>
    </lineage>
</organism>
<evidence type="ECO:0000256" key="3">
    <source>
        <dbReference type="ARBA" id="ARBA00022793"/>
    </source>
</evidence>
<evidence type="ECO:0000256" key="2">
    <source>
        <dbReference type="ARBA" id="ARBA00022516"/>
    </source>
</evidence>
<keyword evidence="11" id="KW-0812">Transmembrane</keyword>
<dbReference type="InterPro" id="IPR003817">
    <property type="entry name" value="PS_Dcarbxylase"/>
</dbReference>
<evidence type="ECO:0000256" key="5">
    <source>
        <dbReference type="ARBA" id="ARBA00023136"/>
    </source>
</evidence>
<keyword evidence="9" id="KW-1208">Phospholipid metabolism</keyword>
<comment type="caution">
    <text evidence="12">The sequence shown here is derived from an EMBL/GenBank/DDBJ whole genome shotgun (WGS) entry which is preliminary data.</text>
</comment>
<evidence type="ECO:0000256" key="11">
    <source>
        <dbReference type="SAM" id="Phobius"/>
    </source>
</evidence>
<keyword evidence="1" id="KW-1003">Cell membrane</keyword>
<accession>X0WAW2</accession>
<dbReference type="Pfam" id="PF02666">
    <property type="entry name" value="PS_Dcarbxylase"/>
    <property type="match status" value="1"/>
</dbReference>
<keyword evidence="4" id="KW-0443">Lipid metabolism</keyword>
<dbReference type="AlphaFoldDB" id="X0WAW2"/>
<name>X0WAW2_9ZZZZ</name>
<dbReference type="PANTHER" id="PTHR35809:SF1">
    <property type="entry name" value="ARCHAETIDYLSERINE DECARBOXYLASE PROENZYME-RELATED"/>
    <property type="match status" value="1"/>
</dbReference>
<evidence type="ECO:0000256" key="10">
    <source>
        <dbReference type="ARBA" id="ARBA00023317"/>
    </source>
</evidence>
<sequence length="178" mass="19777">MNIAKGGLSWIVISYLVTFLFIVVSYLASGPIKYVSIAISALLLIISFTLVIFFRDPKRKTGDGVVAVADGVIREITGEDDNDVGKCTKISTFMNIHNVHVNRMPLDGKILDVIHYDGAHLPAFKKESERNERVIFHIKTDMGRIKVIQIAGTLARRIVPYIKKGDAVKKGEKIGIIR</sequence>
<evidence type="ECO:0000313" key="12">
    <source>
        <dbReference type="EMBL" id="GAG20352.1"/>
    </source>
</evidence>
<keyword evidence="5 11" id="KW-0472">Membrane</keyword>
<dbReference type="GO" id="GO:0004609">
    <property type="term" value="F:phosphatidylserine decarboxylase activity"/>
    <property type="evidence" value="ECO:0007669"/>
    <property type="project" value="InterPro"/>
</dbReference>
<evidence type="ECO:0000256" key="9">
    <source>
        <dbReference type="ARBA" id="ARBA00023264"/>
    </source>
</evidence>
<evidence type="ECO:0000256" key="1">
    <source>
        <dbReference type="ARBA" id="ARBA00022475"/>
    </source>
</evidence>
<evidence type="ECO:0000256" key="4">
    <source>
        <dbReference type="ARBA" id="ARBA00023098"/>
    </source>
</evidence>
<keyword evidence="10" id="KW-0670">Pyruvate</keyword>
<keyword evidence="6" id="KW-0865">Zymogen</keyword>
<evidence type="ECO:0008006" key="13">
    <source>
        <dbReference type="Google" id="ProtNLM"/>
    </source>
</evidence>
<gene>
    <name evidence="12" type="ORF">S01H1_54830</name>
</gene>
<dbReference type="EMBL" id="BARS01035597">
    <property type="protein sequence ID" value="GAG20352.1"/>
    <property type="molecule type" value="Genomic_DNA"/>
</dbReference>
<keyword evidence="2" id="KW-0444">Lipid biosynthesis</keyword>
<reference evidence="12" key="1">
    <citation type="journal article" date="2014" name="Front. Microbiol.">
        <title>High frequency of phylogenetically diverse reductive dehalogenase-homologous genes in deep subseafloor sedimentary metagenomes.</title>
        <authorList>
            <person name="Kawai M."/>
            <person name="Futagami T."/>
            <person name="Toyoda A."/>
            <person name="Takaki Y."/>
            <person name="Nishi S."/>
            <person name="Hori S."/>
            <person name="Arai W."/>
            <person name="Tsubouchi T."/>
            <person name="Morono Y."/>
            <person name="Uchiyama I."/>
            <person name="Ito T."/>
            <person name="Fujiyama A."/>
            <person name="Inagaki F."/>
            <person name="Takami H."/>
        </authorList>
    </citation>
    <scope>NUCLEOTIDE SEQUENCE</scope>
    <source>
        <strain evidence="12">Expedition CK06-06</strain>
    </source>
</reference>
<feature type="transmembrane region" description="Helical" evidence="11">
    <location>
        <begin position="7"/>
        <end position="28"/>
    </location>
</feature>
<dbReference type="InterPro" id="IPR033175">
    <property type="entry name" value="PSD-A"/>
</dbReference>
<evidence type="ECO:0000256" key="6">
    <source>
        <dbReference type="ARBA" id="ARBA00023145"/>
    </source>
</evidence>
<keyword evidence="7" id="KW-0594">Phospholipid biosynthesis</keyword>
<dbReference type="PANTHER" id="PTHR35809">
    <property type="entry name" value="ARCHAETIDYLSERINE DECARBOXYLASE PROENZYME-RELATED"/>
    <property type="match status" value="1"/>
</dbReference>
<protein>
    <recommendedName>
        <fullName evidence="13">Phosphatidylserine decarboxylase</fullName>
    </recommendedName>
</protein>
<feature type="transmembrane region" description="Helical" evidence="11">
    <location>
        <begin position="34"/>
        <end position="54"/>
    </location>
</feature>
<evidence type="ECO:0000256" key="8">
    <source>
        <dbReference type="ARBA" id="ARBA00023239"/>
    </source>
</evidence>
<keyword evidence="3" id="KW-0210">Decarboxylase</keyword>
<feature type="non-terminal residue" evidence="12">
    <location>
        <position position="178"/>
    </location>
</feature>
<proteinExistence type="predicted"/>